<organism evidence="1 2">
    <name type="scientific">Aspergillus avenaceus</name>
    <dbReference type="NCBI Taxonomy" id="36643"/>
    <lineage>
        <taxon>Eukaryota</taxon>
        <taxon>Fungi</taxon>
        <taxon>Dikarya</taxon>
        <taxon>Ascomycota</taxon>
        <taxon>Pezizomycotina</taxon>
        <taxon>Eurotiomycetes</taxon>
        <taxon>Eurotiomycetidae</taxon>
        <taxon>Eurotiales</taxon>
        <taxon>Aspergillaceae</taxon>
        <taxon>Aspergillus</taxon>
        <taxon>Aspergillus subgen. Circumdati</taxon>
    </lineage>
</organism>
<reference evidence="1 2" key="1">
    <citation type="submission" date="2019-04" db="EMBL/GenBank/DDBJ databases">
        <title>Friends and foes A comparative genomics study of 23 Aspergillus species from section Flavi.</title>
        <authorList>
            <consortium name="DOE Joint Genome Institute"/>
            <person name="Kjaerbolling I."/>
            <person name="Vesth T."/>
            <person name="Frisvad J.C."/>
            <person name="Nybo J.L."/>
            <person name="Theobald S."/>
            <person name="Kildgaard S."/>
            <person name="Isbrandt T."/>
            <person name="Kuo A."/>
            <person name="Sato A."/>
            <person name="Lyhne E.K."/>
            <person name="Kogle M.E."/>
            <person name="Wiebenga A."/>
            <person name="Kun R.S."/>
            <person name="Lubbers R.J."/>
            <person name="Makela M.R."/>
            <person name="Barry K."/>
            <person name="Chovatia M."/>
            <person name="Clum A."/>
            <person name="Daum C."/>
            <person name="Haridas S."/>
            <person name="He G."/>
            <person name="LaButti K."/>
            <person name="Lipzen A."/>
            <person name="Mondo S."/>
            <person name="Riley R."/>
            <person name="Salamov A."/>
            <person name="Simmons B.A."/>
            <person name="Magnuson J.K."/>
            <person name="Henrissat B."/>
            <person name="Mortensen U.H."/>
            <person name="Larsen T.O."/>
            <person name="Devries R.P."/>
            <person name="Grigoriev I.V."/>
            <person name="Machida M."/>
            <person name="Baker S.E."/>
            <person name="Andersen M.R."/>
        </authorList>
    </citation>
    <scope>NUCLEOTIDE SEQUENCE [LARGE SCALE GENOMIC DNA]</scope>
    <source>
        <strain evidence="1 2">IBT 18842</strain>
    </source>
</reference>
<evidence type="ECO:0000313" key="2">
    <source>
        <dbReference type="Proteomes" id="UP000325780"/>
    </source>
</evidence>
<dbReference type="EMBL" id="ML742196">
    <property type="protein sequence ID" value="KAE8147660.1"/>
    <property type="molecule type" value="Genomic_DNA"/>
</dbReference>
<accession>A0A5N6TMX9</accession>
<evidence type="ECO:0000313" key="1">
    <source>
        <dbReference type="EMBL" id="KAE8147660.1"/>
    </source>
</evidence>
<name>A0A5N6TMX9_ASPAV</name>
<sequence>MDNIDSKQPRISCLPQTGGGRSTYTWMILAPTYRIPSSMNIQMRSPQLIERFTRRPINTNIKTIHSFKITGRPSYR</sequence>
<keyword evidence="2" id="KW-1185">Reference proteome</keyword>
<gene>
    <name evidence="1" type="ORF">BDV25DRAFT_159831</name>
</gene>
<proteinExistence type="predicted"/>
<dbReference type="AlphaFoldDB" id="A0A5N6TMX9"/>
<dbReference type="Proteomes" id="UP000325780">
    <property type="component" value="Unassembled WGS sequence"/>
</dbReference>
<protein>
    <submittedName>
        <fullName evidence="1">Uncharacterized protein</fullName>
    </submittedName>
</protein>